<dbReference type="SUPFAM" id="SSF53756">
    <property type="entry name" value="UDP-Glycosyltransferase/glycogen phosphorylase"/>
    <property type="match status" value="1"/>
</dbReference>
<sequence>MTTYLLRASHANAFELQNYYSLAKKLDLCVITSHHPLTPVSLLTVPLWSPTDLPRFPLRKQILNRTIGGEQWLIGLKSVIEPGSIVHTAETYTPYTHQAVLLRQRGIIKKLICTCWETIPHTNEKLASFRSWKKQAYRYVDLFHTPTLRAKQALIQEGVDPGKIVVIPYGIDLTRFHPAKTKSKHVKPIILMVARPVTEKGIKIFRQLAHELVSIADFRLVSSASYQDMPAIYRQADIFFLPSQTTPTWEEQYGMSLVEAMASGLPIVTTTSGAIPEVVGPVALISAPNDYQDLRANLTKLIADPALRAQFSHRSLARAHHLYDSHQIARHLLELYK</sequence>
<proteinExistence type="predicted"/>
<feature type="domain" description="Glycosyltransferase subfamily 4-like N-terminal" evidence="2">
    <location>
        <begin position="85"/>
        <end position="175"/>
    </location>
</feature>
<dbReference type="Gene3D" id="3.40.50.2000">
    <property type="entry name" value="Glycogen Phosphorylase B"/>
    <property type="match status" value="3"/>
</dbReference>
<evidence type="ECO:0000259" key="2">
    <source>
        <dbReference type="Pfam" id="PF13439"/>
    </source>
</evidence>
<accession>A0A1F5F6Z7</accession>
<dbReference type="PANTHER" id="PTHR45947">
    <property type="entry name" value="SULFOQUINOVOSYL TRANSFERASE SQD2"/>
    <property type="match status" value="1"/>
</dbReference>
<dbReference type="InterPro" id="IPR050194">
    <property type="entry name" value="Glycosyltransferase_grp1"/>
</dbReference>
<evidence type="ECO:0000313" key="3">
    <source>
        <dbReference type="EMBL" id="OGD75425.1"/>
    </source>
</evidence>
<organism evidence="3 4">
    <name type="scientific">Candidatus Collierbacteria bacterium RIFOXYA2_FULL_46_10</name>
    <dbReference type="NCBI Taxonomy" id="1817726"/>
    <lineage>
        <taxon>Bacteria</taxon>
        <taxon>Candidatus Collieribacteriota</taxon>
    </lineage>
</organism>
<dbReference type="AlphaFoldDB" id="A0A1F5F6Z7"/>
<protein>
    <recommendedName>
        <fullName evidence="5">Glycosyl transferase family 1 domain-containing protein</fullName>
    </recommendedName>
</protein>
<feature type="domain" description="Glycosyl transferase family 1" evidence="1">
    <location>
        <begin position="208"/>
        <end position="314"/>
    </location>
</feature>
<dbReference type="Pfam" id="PF13439">
    <property type="entry name" value="Glyco_transf_4"/>
    <property type="match status" value="1"/>
</dbReference>
<evidence type="ECO:0008006" key="5">
    <source>
        <dbReference type="Google" id="ProtNLM"/>
    </source>
</evidence>
<dbReference type="InterPro" id="IPR028098">
    <property type="entry name" value="Glyco_trans_4-like_N"/>
</dbReference>
<comment type="caution">
    <text evidence="3">The sequence shown here is derived from an EMBL/GenBank/DDBJ whole genome shotgun (WGS) entry which is preliminary data.</text>
</comment>
<evidence type="ECO:0000313" key="4">
    <source>
        <dbReference type="Proteomes" id="UP000176191"/>
    </source>
</evidence>
<dbReference type="EMBL" id="MFAK01000005">
    <property type="protein sequence ID" value="OGD75425.1"/>
    <property type="molecule type" value="Genomic_DNA"/>
</dbReference>
<name>A0A1F5F6Z7_9BACT</name>
<dbReference type="Pfam" id="PF00534">
    <property type="entry name" value="Glycos_transf_1"/>
    <property type="match status" value="1"/>
</dbReference>
<dbReference type="PANTHER" id="PTHR45947:SF3">
    <property type="entry name" value="SULFOQUINOVOSYL TRANSFERASE SQD2"/>
    <property type="match status" value="1"/>
</dbReference>
<dbReference type="InterPro" id="IPR001296">
    <property type="entry name" value="Glyco_trans_1"/>
</dbReference>
<gene>
    <name evidence="3" type="ORF">A2228_00975</name>
</gene>
<dbReference type="CDD" id="cd03801">
    <property type="entry name" value="GT4_PimA-like"/>
    <property type="match status" value="1"/>
</dbReference>
<dbReference type="GO" id="GO:0016757">
    <property type="term" value="F:glycosyltransferase activity"/>
    <property type="evidence" value="ECO:0007669"/>
    <property type="project" value="InterPro"/>
</dbReference>
<dbReference type="Proteomes" id="UP000176191">
    <property type="component" value="Unassembled WGS sequence"/>
</dbReference>
<evidence type="ECO:0000259" key="1">
    <source>
        <dbReference type="Pfam" id="PF00534"/>
    </source>
</evidence>
<reference evidence="3 4" key="1">
    <citation type="journal article" date="2016" name="Nat. Commun.">
        <title>Thousands of microbial genomes shed light on interconnected biogeochemical processes in an aquifer system.</title>
        <authorList>
            <person name="Anantharaman K."/>
            <person name="Brown C.T."/>
            <person name="Hug L.A."/>
            <person name="Sharon I."/>
            <person name="Castelle C.J."/>
            <person name="Probst A.J."/>
            <person name="Thomas B.C."/>
            <person name="Singh A."/>
            <person name="Wilkins M.J."/>
            <person name="Karaoz U."/>
            <person name="Brodie E.L."/>
            <person name="Williams K.H."/>
            <person name="Hubbard S.S."/>
            <person name="Banfield J.F."/>
        </authorList>
    </citation>
    <scope>NUCLEOTIDE SEQUENCE [LARGE SCALE GENOMIC DNA]</scope>
</reference>